<evidence type="ECO:0000256" key="1">
    <source>
        <dbReference type="SAM" id="MobiDB-lite"/>
    </source>
</evidence>
<feature type="compositionally biased region" description="Polar residues" evidence="1">
    <location>
        <begin position="198"/>
        <end position="210"/>
    </location>
</feature>
<dbReference type="Proteomes" id="UP000320390">
    <property type="component" value="Chromosome"/>
</dbReference>
<protein>
    <recommendedName>
        <fullName evidence="4">Roadblock/LAMTOR2 domain-containing protein</fullName>
    </recommendedName>
</protein>
<evidence type="ECO:0000313" key="3">
    <source>
        <dbReference type="Proteomes" id="UP000320390"/>
    </source>
</evidence>
<evidence type="ECO:0008006" key="4">
    <source>
        <dbReference type="Google" id="ProtNLM"/>
    </source>
</evidence>
<dbReference type="Gene3D" id="3.30.450.30">
    <property type="entry name" value="Dynein light chain 2a, cytoplasmic"/>
    <property type="match status" value="1"/>
</dbReference>
<organism evidence="2 3">
    <name type="scientific">Saltatorellus ferox</name>
    <dbReference type="NCBI Taxonomy" id="2528018"/>
    <lineage>
        <taxon>Bacteria</taxon>
        <taxon>Pseudomonadati</taxon>
        <taxon>Planctomycetota</taxon>
        <taxon>Planctomycetia</taxon>
        <taxon>Planctomycetia incertae sedis</taxon>
        <taxon>Saltatorellus</taxon>
    </lineage>
</organism>
<gene>
    <name evidence="2" type="ORF">Poly30_33160</name>
</gene>
<feature type="region of interest" description="Disordered" evidence="1">
    <location>
        <begin position="177"/>
        <end position="210"/>
    </location>
</feature>
<name>A0A518EUL1_9BACT</name>
<dbReference type="AlphaFoldDB" id="A0A518EUL1"/>
<reference evidence="2 3" key="1">
    <citation type="submission" date="2019-02" db="EMBL/GenBank/DDBJ databases">
        <title>Deep-cultivation of Planctomycetes and their phenomic and genomic characterization uncovers novel biology.</title>
        <authorList>
            <person name="Wiegand S."/>
            <person name="Jogler M."/>
            <person name="Boedeker C."/>
            <person name="Pinto D."/>
            <person name="Vollmers J."/>
            <person name="Rivas-Marin E."/>
            <person name="Kohn T."/>
            <person name="Peeters S.H."/>
            <person name="Heuer A."/>
            <person name="Rast P."/>
            <person name="Oberbeckmann S."/>
            <person name="Bunk B."/>
            <person name="Jeske O."/>
            <person name="Meyerdierks A."/>
            <person name="Storesund J.E."/>
            <person name="Kallscheuer N."/>
            <person name="Luecker S."/>
            <person name="Lage O.M."/>
            <person name="Pohl T."/>
            <person name="Merkel B.J."/>
            <person name="Hornburger P."/>
            <person name="Mueller R.-W."/>
            <person name="Bruemmer F."/>
            <person name="Labrenz M."/>
            <person name="Spormann A.M."/>
            <person name="Op den Camp H."/>
            <person name="Overmann J."/>
            <person name="Amann R."/>
            <person name="Jetten M.S.M."/>
            <person name="Mascher T."/>
            <person name="Medema M.H."/>
            <person name="Devos D.P."/>
            <person name="Kaster A.-K."/>
            <person name="Ovreas L."/>
            <person name="Rohde M."/>
            <person name="Galperin M.Y."/>
            <person name="Jogler C."/>
        </authorList>
    </citation>
    <scope>NUCLEOTIDE SEQUENCE [LARGE SCALE GENOMIC DNA]</scope>
    <source>
        <strain evidence="2 3">Poly30</strain>
    </source>
</reference>
<dbReference type="EMBL" id="CP036434">
    <property type="protein sequence ID" value="QDV07783.1"/>
    <property type="molecule type" value="Genomic_DNA"/>
</dbReference>
<dbReference type="SUPFAM" id="SSF103196">
    <property type="entry name" value="Roadblock/LC7 domain"/>
    <property type="match status" value="1"/>
</dbReference>
<accession>A0A518EUL1</accession>
<keyword evidence="3" id="KW-1185">Reference proteome</keyword>
<proteinExistence type="predicted"/>
<evidence type="ECO:0000313" key="2">
    <source>
        <dbReference type="EMBL" id="QDV07783.1"/>
    </source>
</evidence>
<dbReference type="RefSeq" id="WP_145199294.1">
    <property type="nucleotide sequence ID" value="NZ_CP036434.1"/>
</dbReference>
<sequence length="210" mass="21790">MMHDILQPLTVQPGVKQAAVISADGVPVCVLERSSMANGQFVDCTNSSQASLEGQRIDPASLVALAASWVDDVMRAGGQIAWELPKRFVLAASQGTLLVQQGPNAHVMVVIEPDCDTGAFSLPLEAAVERLHRLLRDLGRFDPDQNAAALPRPVPGTGPMAAPSIDAYAAGSSPASVMFTDQAPAGGSPASGSYRPQPGTTAHDSSQGNH</sequence>